<dbReference type="Proteomes" id="UP000008561">
    <property type="component" value="Chromosome"/>
</dbReference>
<dbReference type="RefSeq" id="WP_012173544.1">
    <property type="nucleotide sequence ID" value="NC_009943.1"/>
</dbReference>
<evidence type="ECO:0000313" key="4">
    <source>
        <dbReference type="EMBL" id="ABW65925.1"/>
    </source>
</evidence>
<dbReference type="PANTHER" id="PTHR44196">
    <property type="entry name" value="DEHYDROGENASE/REDUCTASE SDR FAMILY MEMBER 7B"/>
    <property type="match status" value="1"/>
</dbReference>
<proteinExistence type="inferred from homology"/>
<dbReference type="FunFam" id="3.40.50.720:FF:000084">
    <property type="entry name" value="Short-chain dehydrogenase reductase"/>
    <property type="match status" value="1"/>
</dbReference>
<evidence type="ECO:0000256" key="2">
    <source>
        <dbReference type="ARBA" id="ARBA00023002"/>
    </source>
</evidence>
<dbReference type="CDD" id="cd05233">
    <property type="entry name" value="SDR_c"/>
    <property type="match status" value="1"/>
</dbReference>
<dbReference type="PRINTS" id="PR00081">
    <property type="entry name" value="GDHRDH"/>
</dbReference>
<keyword evidence="5" id="KW-1185">Reference proteome</keyword>
<dbReference type="GO" id="GO:0016020">
    <property type="term" value="C:membrane"/>
    <property type="evidence" value="ECO:0007669"/>
    <property type="project" value="TreeGrafter"/>
</dbReference>
<keyword evidence="2" id="KW-0560">Oxidoreductase</keyword>
<evidence type="ECO:0000313" key="5">
    <source>
        <dbReference type="Proteomes" id="UP000008561"/>
    </source>
</evidence>
<dbReference type="STRING" id="96561.Dole_0115"/>
<dbReference type="Gene3D" id="3.40.50.720">
    <property type="entry name" value="NAD(P)-binding Rossmann-like Domain"/>
    <property type="match status" value="1"/>
</dbReference>
<dbReference type="InterPro" id="IPR002347">
    <property type="entry name" value="SDR_fam"/>
</dbReference>
<accession>A8ZSL2</accession>
<reference evidence="4 5" key="1">
    <citation type="submission" date="2007-10" db="EMBL/GenBank/DDBJ databases">
        <title>Complete sequence of Desulfococcus oleovorans Hxd3.</title>
        <authorList>
            <consortium name="US DOE Joint Genome Institute"/>
            <person name="Copeland A."/>
            <person name="Lucas S."/>
            <person name="Lapidus A."/>
            <person name="Barry K."/>
            <person name="Glavina del Rio T."/>
            <person name="Dalin E."/>
            <person name="Tice H."/>
            <person name="Pitluck S."/>
            <person name="Kiss H."/>
            <person name="Brettin T."/>
            <person name="Bruce D."/>
            <person name="Detter J.C."/>
            <person name="Han C."/>
            <person name="Schmutz J."/>
            <person name="Larimer F."/>
            <person name="Land M."/>
            <person name="Hauser L."/>
            <person name="Kyrpides N."/>
            <person name="Kim E."/>
            <person name="Wawrik B."/>
            <person name="Richardson P."/>
        </authorList>
    </citation>
    <scope>NUCLEOTIDE SEQUENCE [LARGE SCALE GENOMIC DNA]</scope>
    <source>
        <strain evidence="5">DSM 6200 / JCM 39069 / Hxd3</strain>
    </source>
</reference>
<protein>
    <submittedName>
        <fullName evidence="4">Short-chain dehydrogenase/reductase SDR</fullName>
    </submittedName>
</protein>
<dbReference type="HOGENOM" id="CLU_010194_2_1_7"/>
<dbReference type="NCBIfam" id="NF004196">
    <property type="entry name" value="PRK05650.1"/>
    <property type="match status" value="1"/>
</dbReference>
<dbReference type="EMBL" id="CP000859">
    <property type="protein sequence ID" value="ABW65925.1"/>
    <property type="molecule type" value="Genomic_DNA"/>
</dbReference>
<dbReference type="PRINTS" id="PR00080">
    <property type="entry name" value="SDRFAMILY"/>
</dbReference>
<evidence type="ECO:0000256" key="1">
    <source>
        <dbReference type="ARBA" id="ARBA00006484"/>
    </source>
</evidence>
<evidence type="ECO:0000256" key="3">
    <source>
        <dbReference type="RuleBase" id="RU000363"/>
    </source>
</evidence>
<dbReference type="SUPFAM" id="SSF51735">
    <property type="entry name" value="NAD(P)-binding Rossmann-fold domains"/>
    <property type="match status" value="1"/>
</dbReference>
<dbReference type="KEGG" id="dol:Dole_0115"/>
<comment type="similarity">
    <text evidence="1 3">Belongs to the short-chain dehydrogenases/reductases (SDR) family.</text>
</comment>
<dbReference type="PROSITE" id="PS00061">
    <property type="entry name" value="ADH_SHORT"/>
    <property type="match status" value="1"/>
</dbReference>
<dbReference type="GO" id="GO:0016491">
    <property type="term" value="F:oxidoreductase activity"/>
    <property type="evidence" value="ECO:0007669"/>
    <property type="project" value="UniProtKB-KW"/>
</dbReference>
<organism evidence="4 5">
    <name type="scientific">Desulfosudis oleivorans (strain DSM 6200 / JCM 39069 / Hxd3)</name>
    <name type="common">Desulfococcus oleovorans</name>
    <dbReference type="NCBI Taxonomy" id="96561"/>
    <lineage>
        <taxon>Bacteria</taxon>
        <taxon>Pseudomonadati</taxon>
        <taxon>Thermodesulfobacteriota</taxon>
        <taxon>Desulfobacteria</taxon>
        <taxon>Desulfobacterales</taxon>
        <taxon>Desulfosudaceae</taxon>
        <taxon>Desulfosudis</taxon>
    </lineage>
</organism>
<dbReference type="Pfam" id="PF00106">
    <property type="entry name" value="adh_short"/>
    <property type="match status" value="1"/>
</dbReference>
<dbReference type="OrthoDB" id="658698at2"/>
<dbReference type="InterPro" id="IPR036291">
    <property type="entry name" value="NAD(P)-bd_dom_sf"/>
</dbReference>
<dbReference type="AlphaFoldDB" id="A8ZSL2"/>
<dbReference type="InterPro" id="IPR020904">
    <property type="entry name" value="Sc_DH/Rdtase_CS"/>
</dbReference>
<dbReference type="PANTHER" id="PTHR44196:SF1">
    <property type="entry name" value="DEHYDROGENASE_REDUCTASE SDR FAMILY MEMBER 7B"/>
    <property type="match status" value="1"/>
</dbReference>
<dbReference type="eggNOG" id="COG4221">
    <property type="taxonomic scope" value="Bacteria"/>
</dbReference>
<sequence length="278" mass="30668">MSLKRFPEKRILITGAGSGFGRALALEFAKLGWRIGVAEINAERAAESAELIRQAGGRPVEILCDVTKPEDLDAAAALVQKEWGGLDILVNNAGVAAAGLVEKTPLETWDWILALNTKSIILGCRSFIPMLKAQKSGYIVNMASAAGISSLPEMGCYNITKAAAISLSETLRGELAPFNIGVSVICPSFFKTNLMDQFTSPDERQRKMAAAFFKKSRVTADQIARHVVKSVDKKRFYIITQKDARVMWYAKRFFPETYFRIAASIYKKNLMDKYLGVS</sequence>
<gene>
    <name evidence="4" type="ordered locus">Dole_0115</name>
</gene>
<name>A8ZSL2_DESOH</name>